<protein>
    <recommendedName>
        <fullName evidence="1">SnoaL-like domain-containing protein</fullName>
    </recommendedName>
</protein>
<feature type="domain" description="SnoaL-like" evidence="1">
    <location>
        <begin position="22"/>
        <end position="115"/>
    </location>
</feature>
<dbReference type="InterPro" id="IPR037401">
    <property type="entry name" value="SnoaL-like"/>
</dbReference>
<dbReference type="RefSeq" id="WP_228458390.1">
    <property type="nucleotide sequence ID" value="NZ_BJYJ01000009.1"/>
</dbReference>
<evidence type="ECO:0000313" key="2">
    <source>
        <dbReference type="EMBL" id="GEN76282.1"/>
    </source>
</evidence>
<dbReference type="PANTHER" id="PTHR41252">
    <property type="entry name" value="BLR2505 PROTEIN"/>
    <property type="match status" value="1"/>
</dbReference>
<dbReference type="PANTHER" id="PTHR41252:SF1">
    <property type="entry name" value="BLR2505 PROTEIN"/>
    <property type="match status" value="1"/>
</dbReference>
<dbReference type="Pfam" id="PF12680">
    <property type="entry name" value="SnoaL_2"/>
    <property type="match status" value="1"/>
</dbReference>
<dbReference type="EMBL" id="BJYJ01000009">
    <property type="protein sequence ID" value="GEN76282.1"/>
    <property type="molecule type" value="Genomic_DNA"/>
</dbReference>
<evidence type="ECO:0000259" key="1">
    <source>
        <dbReference type="Pfam" id="PF12680"/>
    </source>
</evidence>
<sequence length="125" mass="14345">MNNQTKNEAEMSNAALLHEANEFVKKGDYEKFLAYCTEDTRWVFIGERILSGKEAVREYMKEFYLEPPVFSVDMTVEEGNSVAVTGEITLKDKSGTGHHYDYCDVWRFENGKIAALKAYVIEKKS</sequence>
<dbReference type="Gene3D" id="3.10.450.50">
    <property type="match status" value="1"/>
</dbReference>
<organism evidence="2 3">
    <name type="scientific">Chryseobacterium hagamense</name>
    <dbReference type="NCBI Taxonomy" id="395935"/>
    <lineage>
        <taxon>Bacteria</taxon>
        <taxon>Pseudomonadati</taxon>
        <taxon>Bacteroidota</taxon>
        <taxon>Flavobacteriia</taxon>
        <taxon>Flavobacteriales</taxon>
        <taxon>Weeksellaceae</taxon>
        <taxon>Chryseobacterium group</taxon>
        <taxon>Chryseobacterium</taxon>
    </lineage>
</organism>
<proteinExistence type="predicted"/>
<evidence type="ECO:0000313" key="3">
    <source>
        <dbReference type="Proteomes" id="UP000321863"/>
    </source>
</evidence>
<dbReference type="Proteomes" id="UP000321863">
    <property type="component" value="Unassembled WGS sequence"/>
</dbReference>
<dbReference type="SUPFAM" id="SSF54427">
    <property type="entry name" value="NTF2-like"/>
    <property type="match status" value="1"/>
</dbReference>
<comment type="caution">
    <text evidence="2">The sequence shown here is derived from an EMBL/GenBank/DDBJ whole genome shotgun (WGS) entry which is preliminary data.</text>
</comment>
<keyword evidence="3" id="KW-1185">Reference proteome</keyword>
<reference evidence="2 3" key="1">
    <citation type="submission" date="2019-07" db="EMBL/GenBank/DDBJ databases">
        <title>Whole genome shotgun sequence of Chryseobacterium hagamense NBRC 105253.</title>
        <authorList>
            <person name="Hosoyama A."/>
            <person name="Uohara A."/>
            <person name="Ohji S."/>
            <person name="Ichikawa N."/>
        </authorList>
    </citation>
    <scope>NUCLEOTIDE SEQUENCE [LARGE SCALE GENOMIC DNA]</scope>
    <source>
        <strain evidence="2 3">NBRC 105253</strain>
    </source>
</reference>
<dbReference type="InterPro" id="IPR032710">
    <property type="entry name" value="NTF2-like_dom_sf"/>
</dbReference>
<name>A0A511YM53_9FLAO</name>
<accession>A0A511YM53</accession>
<gene>
    <name evidence="2" type="ORF">CHA01nite_20220</name>
</gene>
<dbReference type="AlphaFoldDB" id="A0A511YM53"/>